<dbReference type="AlphaFoldDB" id="A0A5P1FWL8"/>
<evidence type="ECO:0000313" key="3">
    <source>
        <dbReference type="Proteomes" id="UP000243459"/>
    </source>
</evidence>
<keyword evidence="3" id="KW-1185">Reference proteome</keyword>
<dbReference type="Proteomes" id="UP000243459">
    <property type="component" value="Chromosome 1"/>
</dbReference>
<dbReference type="Gramene" id="ONK81709">
    <property type="protein sequence ID" value="ONK81709"/>
    <property type="gene ID" value="A4U43_C01F32080"/>
</dbReference>
<feature type="compositionally biased region" description="Low complexity" evidence="1">
    <location>
        <begin position="1"/>
        <end position="12"/>
    </location>
</feature>
<organism evidence="2 3">
    <name type="scientific">Asparagus officinalis</name>
    <name type="common">Garden asparagus</name>
    <dbReference type="NCBI Taxonomy" id="4686"/>
    <lineage>
        <taxon>Eukaryota</taxon>
        <taxon>Viridiplantae</taxon>
        <taxon>Streptophyta</taxon>
        <taxon>Embryophyta</taxon>
        <taxon>Tracheophyta</taxon>
        <taxon>Spermatophyta</taxon>
        <taxon>Magnoliopsida</taxon>
        <taxon>Liliopsida</taxon>
        <taxon>Asparagales</taxon>
        <taxon>Asparagaceae</taxon>
        <taxon>Asparagoideae</taxon>
        <taxon>Asparagus</taxon>
    </lineage>
</organism>
<sequence length="229" mass="24320">MKYSSESASGSSKRYPLAHTRPSPKPQATPKLPNGPSRVKNPNPLRPAVCHPNPLSPSICRPNPDPSPSTGEFASANGANGPPRSATDKRSPPLARGPTTPPRPPTALTCSANRLQAEKQALEASTASATSSVSRLSPHSVPIPVVGFRNGRPGSAGAGAAHSSRWRRRGSRISSRRTLVFAIPELDFGFESDAFLMGDLGDDFVGLDDLPLWEQQFDGGDLSFLDQYT</sequence>
<evidence type="ECO:0000256" key="1">
    <source>
        <dbReference type="SAM" id="MobiDB-lite"/>
    </source>
</evidence>
<reference evidence="3" key="1">
    <citation type="journal article" date="2017" name="Nat. Commun.">
        <title>The asparagus genome sheds light on the origin and evolution of a young Y chromosome.</title>
        <authorList>
            <person name="Harkess A."/>
            <person name="Zhou J."/>
            <person name="Xu C."/>
            <person name="Bowers J.E."/>
            <person name="Van der Hulst R."/>
            <person name="Ayyampalayam S."/>
            <person name="Mercati F."/>
            <person name="Riccardi P."/>
            <person name="McKain M.R."/>
            <person name="Kakrana A."/>
            <person name="Tang H."/>
            <person name="Ray J."/>
            <person name="Groenendijk J."/>
            <person name="Arikit S."/>
            <person name="Mathioni S.M."/>
            <person name="Nakano M."/>
            <person name="Shan H."/>
            <person name="Telgmann-Rauber A."/>
            <person name="Kanno A."/>
            <person name="Yue Z."/>
            <person name="Chen H."/>
            <person name="Li W."/>
            <person name="Chen Y."/>
            <person name="Xu X."/>
            <person name="Zhang Y."/>
            <person name="Luo S."/>
            <person name="Chen H."/>
            <person name="Gao J."/>
            <person name="Mao Z."/>
            <person name="Pires J.C."/>
            <person name="Luo M."/>
            <person name="Kudrna D."/>
            <person name="Wing R.A."/>
            <person name="Meyers B.C."/>
            <person name="Yi K."/>
            <person name="Kong H."/>
            <person name="Lavrijsen P."/>
            <person name="Sunseri F."/>
            <person name="Falavigna A."/>
            <person name="Ye Y."/>
            <person name="Leebens-Mack J.H."/>
            <person name="Chen G."/>
        </authorList>
    </citation>
    <scope>NUCLEOTIDE SEQUENCE [LARGE SCALE GENOMIC DNA]</scope>
    <source>
        <strain evidence="3">cv. DH0086</strain>
    </source>
</reference>
<dbReference type="EMBL" id="CM007381">
    <property type="protein sequence ID" value="ONK81709.1"/>
    <property type="molecule type" value="Genomic_DNA"/>
</dbReference>
<evidence type="ECO:0000313" key="2">
    <source>
        <dbReference type="EMBL" id="ONK81709.1"/>
    </source>
</evidence>
<accession>A0A5P1FWL8</accession>
<feature type="region of interest" description="Disordered" evidence="1">
    <location>
        <begin position="1"/>
        <end position="109"/>
    </location>
</feature>
<proteinExistence type="predicted"/>
<protein>
    <submittedName>
        <fullName evidence="2">Uncharacterized protein</fullName>
    </submittedName>
</protein>
<name>A0A5P1FWL8_ASPOF</name>
<gene>
    <name evidence="2" type="ORF">A4U43_C01F32080</name>
</gene>